<protein>
    <submittedName>
        <fullName evidence="1">Uncharacterized protein</fullName>
    </submittedName>
</protein>
<organism evidence="1">
    <name type="scientific">Anguilla anguilla</name>
    <name type="common">European freshwater eel</name>
    <name type="synonym">Muraena anguilla</name>
    <dbReference type="NCBI Taxonomy" id="7936"/>
    <lineage>
        <taxon>Eukaryota</taxon>
        <taxon>Metazoa</taxon>
        <taxon>Chordata</taxon>
        <taxon>Craniata</taxon>
        <taxon>Vertebrata</taxon>
        <taxon>Euteleostomi</taxon>
        <taxon>Actinopterygii</taxon>
        <taxon>Neopterygii</taxon>
        <taxon>Teleostei</taxon>
        <taxon>Anguilliformes</taxon>
        <taxon>Anguillidae</taxon>
        <taxon>Anguilla</taxon>
    </lineage>
</organism>
<sequence>MKRPIEPTRFFEPTLSALLRTEQIGLTQATARLSGPCLIVGLSTSVAELELPPLSHNHWKRHAVS</sequence>
<evidence type="ECO:0000313" key="1">
    <source>
        <dbReference type="EMBL" id="JAI05852.1"/>
    </source>
</evidence>
<reference evidence="1" key="2">
    <citation type="journal article" date="2015" name="Fish Shellfish Immunol.">
        <title>Early steps in the European eel (Anguilla anguilla)-Vibrio vulnificus interaction in the gills: Role of the RtxA13 toxin.</title>
        <authorList>
            <person name="Callol A."/>
            <person name="Pajuelo D."/>
            <person name="Ebbesson L."/>
            <person name="Teles M."/>
            <person name="MacKenzie S."/>
            <person name="Amaro C."/>
        </authorList>
    </citation>
    <scope>NUCLEOTIDE SEQUENCE</scope>
</reference>
<dbReference type="AlphaFoldDB" id="A0A0E9XTX6"/>
<accession>A0A0E9XTX6</accession>
<reference evidence="1" key="1">
    <citation type="submission" date="2014-11" db="EMBL/GenBank/DDBJ databases">
        <authorList>
            <person name="Amaro Gonzalez C."/>
        </authorList>
    </citation>
    <scope>NUCLEOTIDE SEQUENCE</scope>
</reference>
<dbReference type="EMBL" id="GBXM01002726">
    <property type="protein sequence ID" value="JAI05852.1"/>
    <property type="molecule type" value="Transcribed_RNA"/>
</dbReference>
<proteinExistence type="predicted"/>
<name>A0A0E9XTX6_ANGAN</name>